<feature type="transmembrane region" description="Helical" evidence="1">
    <location>
        <begin position="69"/>
        <end position="96"/>
    </location>
</feature>
<keyword evidence="1" id="KW-1133">Transmembrane helix</keyword>
<protein>
    <recommendedName>
        <fullName evidence="4">Sulfate permease</fullName>
    </recommendedName>
</protein>
<gene>
    <name evidence="2" type="ORF">GB883_04125</name>
</gene>
<dbReference type="Proteomes" id="UP000451860">
    <property type="component" value="Unassembled WGS sequence"/>
</dbReference>
<comment type="caution">
    <text evidence="2">The sequence shown here is derived from an EMBL/GenBank/DDBJ whole genome shotgun (WGS) entry which is preliminary data.</text>
</comment>
<sequence>MVFRLSFALTRMVIAAFQLWMPTNQLVRWIYTDRGLKWGAPIAVVLAPAYFQLGHLFQERIETGGSGWWWLALAWAVINCLKFVSVAVRAPLMWAYRAARRAIRRGAAGPTRAAV</sequence>
<keyword evidence="1" id="KW-0812">Transmembrane</keyword>
<name>A0A7J5USH6_9MICO</name>
<proteinExistence type="predicted"/>
<dbReference type="RefSeq" id="WP_152202685.1">
    <property type="nucleotide sequence ID" value="NZ_VUKF01000017.1"/>
</dbReference>
<evidence type="ECO:0008006" key="4">
    <source>
        <dbReference type="Google" id="ProtNLM"/>
    </source>
</evidence>
<dbReference type="AlphaFoldDB" id="A0A7J5USH6"/>
<accession>A0A7J5USH6</accession>
<keyword evidence="3" id="KW-1185">Reference proteome</keyword>
<dbReference type="EMBL" id="WHJE01000011">
    <property type="protein sequence ID" value="KAE8765356.1"/>
    <property type="molecule type" value="Genomic_DNA"/>
</dbReference>
<reference evidence="2 3" key="1">
    <citation type="submission" date="2019-10" db="EMBL/GenBank/DDBJ databases">
        <title>Georgenia wutianyii sp. nov. and Georgenia yuyongxinii sp. nov. isolated from plateau pika (Ochotona curzoniae) in the Qinghai-Tibet plateau of China.</title>
        <authorList>
            <person name="Tian Z."/>
        </authorList>
    </citation>
    <scope>NUCLEOTIDE SEQUENCE [LARGE SCALE GENOMIC DNA]</scope>
    <source>
        <strain evidence="2 3">DSM 21501</strain>
    </source>
</reference>
<organism evidence="2 3">
    <name type="scientific">Georgenia thermotolerans</name>
    <dbReference type="NCBI Taxonomy" id="527326"/>
    <lineage>
        <taxon>Bacteria</taxon>
        <taxon>Bacillati</taxon>
        <taxon>Actinomycetota</taxon>
        <taxon>Actinomycetes</taxon>
        <taxon>Micrococcales</taxon>
        <taxon>Bogoriellaceae</taxon>
        <taxon>Georgenia</taxon>
    </lineage>
</organism>
<evidence type="ECO:0000256" key="1">
    <source>
        <dbReference type="SAM" id="Phobius"/>
    </source>
</evidence>
<dbReference type="OrthoDB" id="5147724at2"/>
<feature type="transmembrane region" description="Helical" evidence="1">
    <location>
        <begin position="38"/>
        <end position="57"/>
    </location>
</feature>
<evidence type="ECO:0000313" key="3">
    <source>
        <dbReference type="Proteomes" id="UP000451860"/>
    </source>
</evidence>
<keyword evidence="1" id="KW-0472">Membrane</keyword>
<evidence type="ECO:0000313" key="2">
    <source>
        <dbReference type="EMBL" id="KAE8765356.1"/>
    </source>
</evidence>